<dbReference type="AlphaFoldDB" id="A0A0A9GUA5"/>
<dbReference type="EMBL" id="GBRH01173728">
    <property type="protein sequence ID" value="JAE24168.1"/>
    <property type="molecule type" value="Transcribed_RNA"/>
</dbReference>
<name>A0A0A9GUA5_ARUDO</name>
<reference evidence="1" key="1">
    <citation type="submission" date="2014-09" db="EMBL/GenBank/DDBJ databases">
        <authorList>
            <person name="Magalhaes I.L.F."/>
            <person name="Oliveira U."/>
            <person name="Santos F.R."/>
            <person name="Vidigal T.H.D.A."/>
            <person name="Brescovit A.D."/>
            <person name="Santos A.J."/>
        </authorList>
    </citation>
    <scope>NUCLEOTIDE SEQUENCE</scope>
    <source>
        <tissue evidence="1">Shoot tissue taken approximately 20 cm above the soil surface</tissue>
    </source>
</reference>
<sequence>MSFRHIHCILALCHLRIFWCMLFSTKNCT</sequence>
<accession>A0A0A9GUA5</accession>
<evidence type="ECO:0000313" key="1">
    <source>
        <dbReference type="EMBL" id="JAE24168.1"/>
    </source>
</evidence>
<proteinExistence type="predicted"/>
<organism evidence="1">
    <name type="scientific">Arundo donax</name>
    <name type="common">Giant reed</name>
    <name type="synonym">Donax arundinaceus</name>
    <dbReference type="NCBI Taxonomy" id="35708"/>
    <lineage>
        <taxon>Eukaryota</taxon>
        <taxon>Viridiplantae</taxon>
        <taxon>Streptophyta</taxon>
        <taxon>Embryophyta</taxon>
        <taxon>Tracheophyta</taxon>
        <taxon>Spermatophyta</taxon>
        <taxon>Magnoliopsida</taxon>
        <taxon>Liliopsida</taxon>
        <taxon>Poales</taxon>
        <taxon>Poaceae</taxon>
        <taxon>PACMAD clade</taxon>
        <taxon>Arundinoideae</taxon>
        <taxon>Arundineae</taxon>
        <taxon>Arundo</taxon>
    </lineage>
</organism>
<protein>
    <submittedName>
        <fullName evidence="1">Uncharacterized protein</fullName>
    </submittedName>
</protein>
<reference evidence="1" key="2">
    <citation type="journal article" date="2015" name="Data Brief">
        <title>Shoot transcriptome of the giant reed, Arundo donax.</title>
        <authorList>
            <person name="Barrero R.A."/>
            <person name="Guerrero F.D."/>
            <person name="Moolhuijzen P."/>
            <person name="Goolsby J.A."/>
            <person name="Tidwell J."/>
            <person name="Bellgard S.E."/>
            <person name="Bellgard M.I."/>
        </authorList>
    </citation>
    <scope>NUCLEOTIDE SEQUENCE</scope>
    <source>
        <tissue evidence="1">Shoot tissue taken approximately 20 cm above the soil surface</tissue>
    </source>
</reference>